<evidence type="ECO:0000256" key="4">
    <source>
        <dbReference type="ARBA" id="ARBA00022692"/>
    </source>
</evidence>
<keyword evidence="5" id="KW-0732">Signal</keyword>
<dbReference type="SUPFAM" id="SSF49265">
    <property type="entry name" value="Fibronectin type III"/>
    <property type="match status" value="1"/>
</dbReference>
<feature type="compositionally biased region" description="Low complexity" evidence="14">
    <location>
        <begin position="891"/>
        <end position="902"/>
    </location>
</feature>
<comment type="function">
    <text evidence="1">This protein is a cell adhesion molecule involved in neuron-neuron adhesion, neurite fasciculation, outgrowth of neurites, etc.</text>
</comment>
<dbReference type="FunFam" id="2.60.40.10:FF:000221">
    <property type="entry name" value="neural cell adhesion molecule 1 isoform X2"/>
    <property type="match status" value="1"/>
</dbReference>
<feature type="domain" description="Fibronectin type-III" evidence="17">
    <location>
        <begin position="583"/>
        <end position="679"/>
    </location>
</feature>
<dbReference type="InterPro" id="IPR036116">
    <property type="entry name" value="FN3_sf"/>
</dbReference>
<feature type="compositionally biased region" description="Basic and acidic residues" evidence="14">
    <location>
        <begin position="987"/>
        <end position="1000"/>
    </location>
</feature>
<dbReference type="SMART" id="SM00409">
    <property type="entry name" value="IG"/>
    <property type="match status" value="5"/>
</dbReference>
<dbReference type="SUPFAM" id="SSF48726">
    <property type="entry name" value="Immunoglobulin"/>
    <property type="match status" value="5"/>
</dbReference>
<feature type="domain" description="Ig-like" evidence="16">
    <location>
        <begin position="195"/>
        <end position="284"/>
    </location>
</feature>
<dbReference type="Gene3D" id="2.60.40.10">
    <property type="entry name" value="Immunoglobulins"/>
    <property type="match status" value="7"/>
</dbReference>
<dbReference type="Pfam" id="PF00041">
    <property type="entry name" value="fn3"/>
    <property type="match status" value="2"/>
</dbReference>
<evidence type="ECO:0000259" key="16">
    <source>
        <dbReference type="PROSITE" id="PS50835"/>
    </source>
</evidence>
<comment type="caution">
    <text evidence="18">The sequence shown here is derived from an EMBL/GenBank/DDBJ whole genome shotgun (WGS) entry which is preliminary data.</text>
</comment>
<dbReference type="GO" id="GO:0007155">
    <property type="term" value="P:cell adhesion"/>
    <property type="evidence" value="ECO:0007669"/>
    <property type="project" value="UniProtKB-KW"/>
</dbReference>
<keyword evidence="11" id="KW-0325">Glycoprotein</keyword>
<proteinExistence type="predicted"/>
<dbReference type="CDD" id="cd00096">
    <property type="entry name" value="Ig"/>
    <property type="match status" value="2"/>
</dbReference>
<evidence type="ECO:0000256" key="9">
    <source>
        <dbReference type="ARBA" id="ARBA00023136"/>
    </source>
</evidence>
<keyword evidence="6" id="KW-0677">Repeat</keyword>
<dbReference type="FunFam" id="2.60.40.10:FF:000159">
    <property type="entry name" value="neural cell adhesion molecule 1 isoform X2"/>
    <property type="match status" value="1"/>
</dbReference>
<feature type="compositionally biased region" description="Low complexity" evidence="14">
    <location>
        <begin position="847"/>
        <end position="870"/>
    </location>
</feature>
<evidence type="ECO:0000256" key="2">
    <source>
        <dbReference type="ARBA" id="ARBA00004162"/>
    </source>
</evidence>
<evidence type="ECO:0000256" key="5">
    <source>
        <dbReference type="ARBA" id="ARBA00022729"/>
    </source>
</evidence>
<feature type="compositionally biased region" description="Basic and acidic residues" evidence="14">
    <location>
        <begin position="943"/>
        <end position="956"/>
    </location>
</feature>
<keyword evidence="19" id="KW-1185">Reference proteome</keyword>
<dbReference type="FunFam" id="2.60.40.10:FF:000086">
    <property type="entry name" value="Neural cell adhesion molecule 1"/>
    <property type="match status" value="1"/>
</dbReference>
<feature type="domain" description="Ig-like" evidence="16">
    <location>
        <begin position="389"/>
        <end position="478"/>
    </location>
</feature>
<dbReference type="InterPro" id="IPR003961">
    <property type="entry name" value="FN3_dom"/>
</dbReference>
<name>A0A7K5IJC0_TOXRE</name>
<evidence type="ECO:0000256" key="8">
    <source>
        <dbReference type="ARBA" id="ARBA00022989"/>
    </source>
</evidence>
<feature type="domain" description="Ig-like" evidence="16">
    <location>
        <begin position="99"/>
        <end position="172"/>
    </location>
</feature>
<feature type="region of interest" description="Disordered" evidence="14">
    <location>
        <begin position="738"/>
        <end position="793"/>
    </location>
</feature>
<dbReference type="PANTHER" id="PTHR12231">
    <property type="entry name" value="CTX-RELATED TYPE I TRANSMEMBRANE PROTEIN"/>
    <property type="match status" value="1"/>
</dbReference>
<keyword evidence="4 15" id="KW-0812">Transmembrane</keyword>
<dbReference type="SMART" id="SM00060">
    <property type="entry name" value="FN3"/>
    <property type="match status" value="2"/>
</dbReference>
<dbReference type="CDD" id="cd05869">
    <property type="entry name" value="IgI_NCAM-1"/>
    <property type="match status" value="1"/>
</dbReference>
<dbReference type="InterPro" id="IPR036179">
    <property type="entry name" value="Ig-like_dom_sf"/>
</dbReference>
<dbReference type="InterPro" id="IPR013098">
    <property type="entry name" value="Ig_I-set"/>
</dbReference>
<dbReference type="AlphaFoldDB" id="A0A7K5IJC0"/>
<evidence type="ECO:0000256" key="11">
    <source>
        <dbReference type="ARBA" id="ARBA00023180"/>
    </source>
</evidence>
<feature type="region of interest" description="Disordered" evidence="14">
    <location>
        <begin position="1015"/>
        <end position="1041"/>
    </location>
</feature>
<evidence type="ECO:0000256" key="1">
    <source>
        <dbReference type="ARBA" id="ARBA00003000"/>
    </source>
</evidence>
<dbReference type="FunFam" id="2.60.40.10:FF:000173">
    <property type="entry name" value="Neural cell adhesion molecule 1"/>
    <property type="match status" value="1"/>
</dbReference>
<evidence type="ECO:0000313" key="18">
    <source>
        <dbReference type="EMBL" id="NWS81619.1"/>
    </source>
</evidence>
<feature type="domain" description="Ig-like" evidence="16">
    <location>
        <begin position="291"/>
        <end position="386"/>
    </location>
</feature>
<reference evidence="18 19" key="1">
    <citation type="submission" date="2019-09" db="EMBL/GenBank/DDBJ databases">
        <title>Bird 10,000 Genomes (B10K) Project - Family phase.</title>
        <authorList>
            <person name="Zhang G."/>
        </authorList>
    </citation>
    <scope>NUCLEOTIDE SEQUENCE [LARGE SCALE GENOMIC DNA]</scope>
    <source>
        <strain evidence="18">B10K-DU-002-15</strain>
        <tissue evidence="18">Muscle</tissue>
    </source>
</reference>
<dbReference type="InterPro" id="IPR003598">
    <property type="entry name" value="Ig_sub2"/>
</dbReference>
<evidence type="ECO:0000256" key="3">
    <source>
        <dbReference type="ARBA" id="ARBA00022475"/>
    </source>
</evidence>
<evidence type="ECO:0000256" key="7">
    <source>
        <dbReference type="ARBA" id="ARBA00022889"/>
    </source>
</evidence>
<evidence type="ECO:0000313" key="19">
    <source>
        <dbReference type="Proteomes" id="UP000523146"/>
    </source>
</evidence>
<feature type="region of interest" description="Disordered" evidence="14">
    <location>
        <begin position="847"/>
        <end position="1000"/>
    </location>
</feature>
<evidence type="ECO:0000256" key="6">
    <source>
        <dbReference type="ARBA" id="ARBA00022737"/>
    </source>
</evidence>
<dbReference type="InterPro" id="IPR007110">
    <property type="entry name" value="Ig-like_dom"/>
</dbReference>
<dbReference type="GO" id="GO:0005886">
    <property type="term" value="C:plasma membrane"/>
    <property type="evidence" value="ECO:0007669"/>
    <property type="project" value="UniProtKB-SubCell"/>
</dbReference>
<feature type="compositionally biased region" description="Basic and acidic residues" evidence="14">
    <location>
        <begin position="741"/>
        <end position="782"/>
    </location>
</feature>
<keyword evidence="3" id="KW-1003">Cell membrane</keyword>
<keyword evidence="7" id="KW-0130">Cell adhesion</keyword>
<evidence type="ECO:0000256" key="14">
    <source>
        <dbReference type="SAM" id="MobiDB-lite"/>
    </source>
</evidence>
<dbReference type="InterPro" id="IPR013783">
    <property type="entry name" value="Ig-like_fold"/>
</dbReference>
<dbReference type="CDD" id="cd05865">
    <property type="entry name" value="IgI_1_NCAM-1"/>
    <property type="match status" value="1"/>
</dbReference>
<feature type="domain" description="Fibronectin type-III" evidence="17">
    <location>
        <begin position="482"/>
        <end position="581"/>
    </location>
</feature>
<dbReference type="PRINTS" id="PR01838">
    <property type="entry name" value="NCAMFAMILY"/>
</dbReference>
<evidence type="ECO:0000256" key="12">
    <source>
        <dbReference type="ARBA" id="ARBA00023319"/>
    </source>
</evidence>
<organism evidence="18 19">
    <name type="scientific">Toxostoma redivivum</name>
    <name type="common">California thrasher</name>
    <dbReference type="NCBI Taxonomy" id="99882"/>
    <lineage>
        <taxon>Eukaryota</taxon>
        <taxon>Metazoa</taxon>
        <taxon>Chordata</taxon>
        <taxon>Craniata</taxon>
        <taxon>Vertebrata</taxon>
        <taxon>Euteleostomi</taxon>
        <taxon>Archelosauria</taxon>
        <taxon>Archosauria</taxon>
        <taxon>Dinosauria</taxon>
        <taxon>Saurischia</taxon>
        <taxon>Theropoda</taxon>
        <taxon>Coelurosauria</taxon>
        <taxon>Aves</taxon>
        <taxon>Neognathae</taxon>
        <taxon>Neoaves</taxon>
        <taxon>Telluraves</taxon>
        <taxon>Australaves</taxon>
        <taxon>Passeriformes</taxon>
        <taxon>Mimidae</taxon>
        <taxon>Toxostoma</taxon>
    </lineage>
</organism>
<dbReference type="PROSITE" id="PS50835">
    <property type="entry name" value="IG_LIKE"/>
    <property type="match status" value="5"/>
</dbReference>
<dbReference type="SMART" id="SM00408">
    <property type="entry name" value="IGc2"/>
    <property type="match status" value="5"/>
</dbReference>
<dbReference type="GO" id="GO:0043005">
    <property type="term" value="C:neuron projection"/>
    <property type="evidence" value="ECO:0007669"/>
    <property type="project" value="TreeGrafter"/>
</dbReference>
<sequence>AALQVDIVPSQGEISVGESKFFLCQVAGEAKFKDISWFSPNGERLSPNQQRISVVRNDDFSSTLTIYNANIDDAGIYKCVVSSPEEGDSEATVNVKIFQKLMFKNAPTPQEFKEGDDAVIVCDVVSSLPPTIIWKHKGRDVILKKDVRFIVLSNNYLQIRGIKKTDEGTYRCEGRILARGEINFKDIQVIVNVPPSVRARQSTMNATANLSQSVTLACDADGFPEPTVTWTKDGEPVEEVEDEDKYSLSYDGSELLIRRVDKGDEAEYICIAENKAGEADATIHLKVFAKPKITYVENKTAMELEDQITLTCEASGDPIPSITWRTSTRNISNEEKTLDGRIVVRSHARVSSLTLKDIQYTDAGEYVCTASNTIGQDSQAMYLEVQYAPKLQGPVAVYTWEGNQVNITCEVFAYPSAVISWFRDGQLLPSSNYSNIKIYNTPSASYLEVTPDSENDFGNYNCTAVNRIGQESSEFILVQADTPSSPSIGRVEPYSSSAQVEFDEPEATGGVPILRYKAEWRALGEGDWHARLYDAKEANVEGMVTITGLKPETTYAVRLSAVNGKGVGELSVPAEFKTQPVREPSAPKLEGHIGEDGNSIKVNVIKQDDGGSPIRHYLIKYKAKHSSEWKPEIRLPSGSDHVMLKSLDWNADYEVYVVAENQQGKSKPAHYAFRTSAQPTVIPASTSPTSGLGTAAIIGILVVVFVALLVAVDVTCYFLNKCGLLMCIAVNLCGKSGPGAKGKDMEEGKAAFSKDESKEPIVEVRTEEERTPNHDGGKHTEPNETTPLTEPEHPADTAATVEDMLPSVTTGTTNSDTITETFATAQNSPTSESTTLTSSIAPPAAATADASAAAAGQATPAKGTATTSVSSPPPSSTPRVAPLVDLSDTPSSALATSNLSSSVLPGQAVLSPSAAAADAAKAGSKPAAPSPANLSSPAAPSEPKQEVAKSPEKEPSTVKSPAETPKNPSNVKSEAASGSAANPSQNEDLKMDEGTFKPPDIDLAKDVFAALGTAAPPAASGAAGQAPEAAAADSSAPAKTE</sequence>
<feature type="compositionally biased region" description="Low complexity" evidence="14">
    <location>
        <begin position="911"/>
        <end position="941"/>
    </location>
</feature>
<keyword evidence="8 15" id="KW-1133">Transmembrane helix</keyword>
<evidence type="ECO:0000256" key="13">
    <source>
        <dbReference type="ARBA" id="ARBA00067632"/>
    </source>
</evidence>
<dbReference type="CDD" id="cd00063">
    <property type="entry name" value="FN3"/>
    <property type="match status" value="2"/>
</dbReference>
<feature type="domain" description="Ig-like" evidence="16">
    <location>
        <begin position="3"/>
        <end position="96"/>
    </location>
</feature>
<protein>
    <recommendedName>
        <fullName evidence="13">Neural cell adhesion molecule 1</fullName>
    </recommendedName>
</protein>
<dbReference type="FunFam" id="2.60.40.10:FF:000151">
    <property type="entry name" value="neural cell adhesion molecule 1 isoform X1"/>
    <property type="match status" value="1"/>
</dbReference>
<dbReference type="Pfam" id="PF07679">
    <property type="entry name" value="I-set"/>
    <property type="match status" value="3"/>
</dbReference>
<dbReference type="Proteomes" id="UP000523146">
    <property type="component" value="Unassembled WGS sequence"/>
</dbReference>
<evidence type="ECO:0000259" key="17">
    <source>
        <dbReference type="PROSITE" id="PS50853"/>
    </source>
</evidence>
<dbReference type="PROSITE" id="PS50853">
    <property type="entry name" value="FN3"/>
    <property type="match status" value="2"/>
</dbReference>
<dbReference type="EMBL" id="VXBI01002517">
    <property type="protein sequence ID" value="NWS81619.1"/>
    <property type="molecule type" value="Genomic_DNA"/>
</dbReference>
<keyword evidence="9 15" id="KW-0472">Membrane</keyword>
<dbReference type="Pfam" id="PF13927">
    <property type="entry name" value="Ig_3"/>
    <property type="match status" value="2"/>
</dbReference>
<dbReference type="InterPro" id="IPR003599">
    <property type="entry name" value="Ig_sub"/>
</dbReference>
<evidence type="ECO:0000256" key="15">
    <source>
        <dbReference type="SAM" id="Phobius"/>
    </source>
</evidence>
<keyword evidence="10" id="KW-1015">Disulfide bond</keyword>
<evidence type="ECO:0000256" key="10">
    <source>
        <dbReference type="ARBA" id="ARBA00023157"/>
    </source>
</evidence>
<dbReference type="FunFam" id="2.60.40.10:FF:000149">
    <property type="entry name" value="neural cell adhesion molecule 1 isoform X2"/>
    <property type="match status" value="1"/>
</dbReference>
<comment type="subcellular location">
    <subcellularLocation>
        <location evidence="2">Cell membrane</location>
        <topology evidence="2">Single-pass membrane protein</topology>
    </subcellularLocation>
</comment>
<gene>
    <name evidence="18" type="primary">Ncam1</name>
    <name evidence="18" type="ORF">TOXRED_R11163</name>
</gene>
<feature type="transmembrane region" description="Helical" evidence="15">
    <location>
        <begin position="695"/>
        <end position="719"/>
    </location>
</feature>
<dbReference type="InterPro" id="IPR009138">
    <property type="entry name" value="Neural_cell_adh"/>
</dbReference>
<dbReference type="InterPro" id="IPR051170">
    <property type="entry name" value="Neural/epithelial_adhesion"/>
</dbReference>
<keyword evidence="12" id="KW-0393">Immunoglobulin domain</keyword>
<feature type="non-terminal residue" evidence="18">
    <location>
        <position position="1"/>
    </location>
</feature>
<dbReference type="PANTHER" id="PTHR12231:SF239">
    <property type="entry name" value="NEURAL CELL ADHESION MOLECULE 1"/>
    <property type="match status" value="1"/>
</dbReference>
<accession>A0A7K5IJC0</accession>
<dbReference type="FunFam" id="2.60.40.10:FF:000137">
    <property type="entry name" value="neural cell adhesion molecule 1 isoform X2"/>
    <property type="match status" value="1"/>
</dbReference>
<feature type="non-terminal residue" evidence="18">
    <location>
        <position position="1041"/>
    </location>
</feature>